<protein>
    <submittedName>
        <fullName evidence="1">Uncharacterized protein</fullName>
    </submittedName>
</protein>
<accession>Q5Y1C1</accession>
<reference evidence="1" key="1">
    <citation type="journal article" date="2005" name="Environ. Microbiol.">
        <title>Potential photosynthesis gene recombination between Prochlorococcus and Synechococcus via viral intermediates.</title>
        <authorList>
            <person name="Zeidner G."/>
            <person name="Bielawski J.P."/>
            <person name="Shmoish M."/>
            <person name="Scanlan D.J."/>
            <person name="Sabehi G."/>
            <person name="Beja O."/>
        </authorList>
    </citation>
    <scope>NUCLEOTIDE SEQUENCE</scope>
    <source>
        <strain evidence="1">1</strain>
    </source>
</reference>
<dbReference type="AlphaFoldDB" id="Q5Y1C1"/>
<organism evidence="1">
    <name type="scientific">uncultured organism BAC21E04</name>
    <dbReference type="NCBI Taxonomy" id="382346"/>
    <lineage>
        <taxon>unclassified sequences</taxon>
        <taxon>environmental samples</taxon>
    </lineage>
</organism>
<dbReference type="EMBL" id="AY713439">
    <property type="protein sequence ID" value="AAU84552.1"/>
    <property type="molecule type" value="Genomic_DNA"/>
</dbReference>
<name>Q5Y1C1_9ZZZZ</name>
<dbReference type="SUPFAM" id="SSF56784">
    <property type="entry name" value="HAD-like"/>
    <property type="match status" value="1"/>
</dbReference>
<dbReference type="InterPro" id="IPR036412">
    <property type="entry name" value="HAD-like_sf"/>
</dbReference>
<proteinExistence type="predicted"/>
<sequence>MKGIAQSHFVGIQRVQPHKSRIVHAFDLDDTITQKPDGFDNCGMSKDDFFDASRAFAPDNRIVDLLRMMHQWGDSIAICTARPSDRLTESFNWLRKWNIPFDVILVSTGLDNSSNTKQHMLKYLRRSYRMVGTLIDDSPYNIEGARLQRIKRIHVLKNCEYWNAHPEVVVKV</sequence>
<dbReference type="InterPro" id="IPR023214">
    <property type="entry name" value="HAD_sf"/>
</dbReference>
<evidence type="ECO:0000313" key="1">
    <source>
        <dbReference type="EMBL" id="AAU84552.1"/>
    </source>
</evidence>
<dbReference type="Gene3D" id="3.40.50.1000">
    <property type="entry name" value="HAD superfamily/HAD-like"/>
    <property type="match status" value="1"/>
</dbReference>